<proteinExistence type="predicted"/>
<comment type="caution">
    <text evidence="8">The sequence shown here is derived from an EMBL/GenBank/DDBJ whole genome shotgun (WGS) entry which is preliminary data.</text>
</comment>
<dbReference type="InterPro" id="IPR026607">
    <property type="entry name" value="DMRT"/>
</dbReference>
<dbReference type="GO" id="GO:0046872">
    <property type="term" value="F:metal ion binding"/>
    <property type="evidence" value="ECO:0007669"/>
    <property type="project" value="UniProtKB-KW"/>
</dbReference>
<keyword evidence="9" id="KW-1185">Reference proteome</keyword>
<accession>A0A553N8E6</accession>
<name>A0A553N8E6_TIGCA</name>
<feature type="domain" description="DM" evidence="7">
    <location>
        <begin position="304"/>
        <end position="351"/>
    </location>
</feature>
<evidence type="ECO:0000259" key="7">
    <source>
        <dbReference type="PROSITE" id="PS50809"/>
    </source>
</evidence>
<dbReference type="Pfam" id="PF00751">
    <property type="entry name" value="DM"/>
    <property type="match status" value="1"/>
</dbReference>
<dbReference type="FunFam" id="4.10.1040.10:FF:000001">
    <property type="entry name" value="doublesex- and mab-3-related transcription factor 1"/>
    <property type="match status" value="1"/>
</dbReference>
<keyword evidence="3 5" id="KW-0238">DNA-binding</keyword>
<dbReference type="PROSITE" id="PS50809">
    <property type="entry name" value="DM_2"/>
    <property type="match status" value="1"/>
</dbReference>
<dbReference type="GO" id="GO:0005634">
    <property type="term" value="C:nucleus"/>
    <property type="evidence" value="ECO:0007669"/>
    <property type="project" value="UniProtKB-SubCell"/>
</dbReference>
<keyword evidence="1 5" id="KW-0479">Metal-binding</keyword>
<dbReference type="SMART" id="SM00301">
    <property type="entry name" value="DM"/>
    <property type="match status" value="1"/>
</dbReference>
<dbReference type="STRING" id="6832.A0A553N8E6"/>
<evidence type="ECO:0000256" key="1">
    <source>
        <dbReference type="ARBA" id="ARBA00022723"/>
    </source>
</evidence>
<keyword evidence="2 5" id="KW-0862">Zinc</keyword>
<gene>
    <name evidence="8" type="ORF">TCAL_04185</name>
</gene>
<evidence type="ECO:0000256" key="3">
    <source>
        <dbReference type="ARBA" id="ARBA00023125"/>
    </source>
</evidence>
<feature type="non-terminal residue" evidence="8">
    <location>
        <position position="1"/>
    </location>
</feature>
<evidence type="ECO:0000256" key="6">
    <source>
        <dbReference type="SAM" id="MobiDB-lite"/>
    </source>
</evidence>
<dbReference type="AlphaFoldDB" id="A0A553N8E6"/>
<sequence>GIAGHSDRELRGLEILHELTACHVFLLGNEGQLLDVLLEERLLNDGESVQEILARAFVAVEANTLLGCDPTLGVAGSVLMPVAAEEEEAVEGLDVAKARFTFSAASPNWFSCKNLSTRDNSESGSSFLMAEGMIKGAGVGLEAEALALGGSGLGRGAGEEVGVGGEGTAAIIHAHSHVDTPRMERVSGFKDSKMRMRPCAFGRNLRPNKSQTTDSRVTRGLIVGTVALEVSKRSSPWRQKHAWVLAQEALEKRGGALLMPPNGGAELINGAHVEALMGQSNHIGYCIAVMEVAPYEKAQRTPKCARCRNHGIVSALKGHKRYCRWKDCFCAKCTLIAERQRVMAAQVALRRQQAQEEAEAKQKGIRILSTEDEVSEKNERSSPIEEEAASPPVSWPGTSSTPEYHEIIWNSQFSTKKPKRASENKSEDDMIILNQQAYSLQQRYLAAAVAASAAGFGQNFLENSAPPDLHVAPILRHIEVPVYPRYPMGNIYFPDKEPN</sequence>
<feature type="region of interest" description="Disordered" evidence="6">
    <location>
        <begin position="360"/>
        <end position="399"/>
    </location>
</feature>
<dbReference type="EMBL" id="VCGU01000459">
    <property type="protein sequence ID" value="TRY61712.1"/>
    <property type="molecule type" value="Genomic_DNA"/>
</dbReference>
<dbReference type="InterPro" id="IPR036407">
    <property type="entry name" value="DM_DNA-bd_sf"/>
</dbReference>
<dbReference type="GO" id="GO:0000978">
    <property type="term" value="F:RNA polymerase II cis-regulatory region sequence-specific DNA binding"/>
    <property type="evidence" value="ECO:0007669"/>
    <property type="project" value="TreeGrafter"/>
</dbReference>
<dbReference type="GO" id="GO:0007548">
    <property type="term" value="P:sex differentiation"/>
    <property type="evidence" value="ECO:0007669"/>
    <property type="project" value="TreeGrafter"/>
</dbReference>
<evidence type="ECO:0000313" key="8">
    <source>
        <dbReference type="EMBL" id="TRY61712.1"/>
    </source>
</evidence>
<comment type="subcellular location">
    <subcellularLocation>
        <location evidence="5">Nucleus</location>
    </subcellularLocation>
</comment>
<evidence type="ECO:0000256" key="4">
    <source>
        <dbReference type="ARBA" id="ARBA00023242"/>
    </source>
</evidence>
<evidence type="ECO:0000256" key="5">
    <source>
        <dbReference type="PROSITE-ProRule" id="PRU00070"/>
    </source>
</evidence>
<dbReference type="PANTHER" id="PTHR12322">
    <property type="entry name" value="DOUBLESEX AND MAB-3 RELATED TRANSCRIPTION FACTOR DMRT"/>
    <property type="match status" value="1"/>
</dbReference>
<dbReference type="InterPro" id="IPR001275">
    <property type="entry name" value="DM_DNA-bd"/>
</dbReference>
<evidence type="ECO:0000313" key="9">
    <source>
        <dbReference type="Proteomes" id="UP000318571"/>
    </source>
</evidence>
<dbReference type="GO" id="GO:0000981">
    <property type="term" value="F:DNA-binding transcription factor activity, RNA polymerase II-specific"/>
    <property type="evidence" value="ECO:0007669"/>
    <property type="project" value="TreeGrafter"/>
</dbReference>
<dbReference type="Proteomes" id="UP000318571">
    <property type="component" value="Chromosome 8"/>
</dbReference>
<keyword evidence="4 5" id="KW-0539">Nucleus</keyword>
<organism evidence="8 9">
    <name type="scientific">Tigriopus californicus</name>
    <name type="common">Marine copepod</name>
    <dbReference type="NCBI Taxonomy" id="6832"/>
    <lineage>
        <taxon>Eukaryota</taxon>
        <taxon>Metazoa</taxon>
        <taxon>Ecdysozoa</taxon>
        <taxon>Arthropoda</taxon>
        <taxon>Crustacea</taxon>
        <taxon>Multicrustacea</taxon>
        <taxon>Hexanauplia</taxon>
        <taxon>Copepoda</taxon>
        <taxon>Harpacticoida</taxon>
        <taxon>Harpacticidae</taxon>
        <taxon>Tigriopus</taxon>
    </lineage>
</organism>
<dbReference type="PANTHER" id="PTHR12322:SF116">
    <property type="entry name" value="DOUBLESEX-MAB RELATED 99B"/>
    <property type="match status" value="1"/>
</dbReference>
<dbReference type="Gene3D" id="4.10.1040.10">
    <property type="entry name" value="DM DNA-binding domain"/>
    <property type="match status" value="1"/>
</dbReference>
<feature type="DNA-binding region" description="DM" evidence="5">
    <location>
        <begin position="304"/>
        <end position="351"/>
    </location>
</feature>
<protein>
    <recommendedName>
        <fullName evidence="7">DM domain-containing protein</fullName>
    </recommendedName>
</protein>
<dbReference type="SUPFAM" id="SSF82927">
    <property type="entry name" value="Cysteine-rich DNA binding domain, (DM domain)"/>
    <property type="match status" value="1"/>
</dbReference>
<dbReference type="PROSITE" id="PS40000">
    <property type="entry name" value="DM_1"/>
    <property type="match status" value="1"/>
</dbReference>
<reference evidence="8 9" key="1">
    <citation type="journal article" date="2018" name="Nat. Ecol. Evol.">
        <title>Genomic signatures of mitonuclear coevolution across populations of Tigriopus californicus.</title>
        <authorList>
            <person name="Barreto F.S."/>
            <person name="Watson E.T."/>
            <person name="Lima T.G."/>
            <person name="Willett C.S."/>
            <person name="Edmands S."/>
            <person name="Li W."/>
            <person name="Burton R.S."/>
        </authorList>
    </citation>
    <scope>NUCLEOTIDE SEQUENCE [LARGE SCALE GENOMIC DNA]</scope>
    <source>
        <strain evidence="8 9">San Diego</strain>
    </source>
</reference>
<evidence type="ECO:0000256" key="2">
    <source>
        <dbReference type="ARBA" id="ARBA00022833"/>
    </source>
</evidence>